<evidence type="ECO:0000313" key="2">
    <source>
        <dbReference type="EMBL" id="MFD2731746.1"/>
    </source>
</evidence>
<dbReference type="Proteomes" id="UP001597546">
    <property type="component" value="Unassembled WGS sequence"/>
</dbReference>
<comment type="caution">
    <text evidence="2">The sequence shown here is derived from an EMBL/GenBank/DDBJ whole genome shotgun (WGS) entry which is preliminary data.</text>
</comment>
<name>A0ABW5TRM9_9SPHI</name>
<dbReference type="Pfam" id="PF13585">
    <property type="entry name" value="CHU_C"/>
    <property type="match status" value="1"/>
</dbReference>
<dbReference type="Pfam" id="PF17892">
    <property type="entry name" value="Cadherin_5"/>
    <property type="match status" value="1"/>
</dbReference>
<feature type="domain" description="Cadherin-like" evidence="1">
    <location>
        <begin position="361"/>
        <end position="411"/>
    </location>
</feature>
<reference evidence="3" key="1">
    <citation type="journal article" date="2019" name="Int. J. Syst. Evol. Microbiol.">
        <title>The Global Catalogue of Microorganisms (GCM) 10K type strain sequencing project: providing services to taxonomists for standard genome sequencing and annotation.</title>
        <authorList>
            <consortium name="The Broad Institute Genomics Platform"/>
            <consortium name="The Broad Institute Genome Sequencing Center for Infectious Disease"/>
            <person name="Wu L."/>
            <person name="Ma J."/>
        </authorList>
    </citation>
    <scope>NUCLEOTIDE SEQUENCE [LARGE SCALE GENOMIC DNA]</scope>
    <source>
        <strain evidence="3">KCTC 42456</strain>
    </source>
</reference>
<evidence type="ECO:0000313" key="3">
    <source>
        <dbReference type="Proteomes" id="UP001597546"/>
    </source>
</evidence>
<protein>
    <submittedName>
        <fullName evidence="2">Gliding motility-associated C-terminal domain-containing protein</fullName>
    </submittedName>
</protein>
<keyword evidence="3" id="KW-1185">Reference proteome</keyword>
<dbReference type="Gene3D" id="2.60.120.200">
    <property type="match status" value="1"/>
</dbReference>
<gene>
    <name evidence="2" type="ORF">ACFSSE_08505</name>
</gene>
<evidence type="ECO:0000259" key="1">
    <source>
        <dbReference type="Pfam" id="PF17892"/>
    </source>
</evidence>
<dbReference type="InterPro" id="IPR013320">
    <property type="entry name" value="ConA-like_dom_sf"/>
</dbReference>
<dbReference type="NCBIfam" id="TIGR04131">
    <property type="entry name" value="Bac_Flav_CTERM"/>
    <property type="match status" value="1"/>
</dbReference>
<dbReference type="InterPro" id="IPR041690">
    <property type="entry name" value="Cadherin_5"/>
</dbReference>
<dbReference type="EMBL" id="JBHULV010000025">
    <property type="protein sequence ID" value="MFD2731746.1"/>
    <property type="molecule type" value="Genomic_DNA"/>
</dbReference>
<dbReference type="Gene3D" id="2.60.40.3440">
    <property type="match status" value="1"/>
</dbReference>
<organism evidence="2 3">
    <name type="scientific">Pedobacter alpinus</name>
    <dbReference type="NCBI Taxonomy" id="1590643"/>
    <lineage>
        <taxon>Bacteria</taxon>
        <taxon>Pseudomonadati</taxon>
        <taxon>Bacteroidota</taxon>
        <taxon>Sphingobacteriia</taxon>
        <taxon>Sphingobacteriales</taxon>
        <taxon>Sphingobacteriaceae</taxon>
        <taxon>Pedobacter</taxon>
    </lineage>
</organism>
<dbReference type="Pfam" id="PF22352">
    <property type="entry name" value="K319L-like_PKD"/>
    <property type="match status" value="1"/>
</dbReference>
<dbReference type="InterPro" id="IPR026341">
    <property type="entry name" value="T9SS_type_B"/>
</dbReference>
<accession>A0ABW5TRM9</accession>
<dbReference type="RefSeq" id="WP_379042058.1">
    <property type="nucleotide sequence ID" value="NZ_JBHSKW010000019.1"/>
</dbReference>
<dbReference type="SUPFAM" id="SSF49899">
    <property type="entry name" value="Concanavalin A-like lectins/glucanases"/>
    <property type="match status" value="1"/>
</dbReference>
<dbReference type="Pfam" id="PF17963">
    <property type="entry name" value="Big_9"/>
    <property type="match status" value="1"/>
</dbReference>
<proteinExistence type="predicted"/>
<sequence>MKLKLVPKLWLLFVFVLLAKISTAQTVLPYFQSFKETTAPNIEFGGNPAALLTAAQGIDPPSQGYLRLTNNNTNQTGFIYSKENFNTSQGLSISFEYYTYGGSGADGICFFLFDATASSNFNIGGFGGSLGYAQYRPYNSNTVLPGVSKGYLGVALDEFGNFPNPIEGRDGGITGPGLFGISTKSVVLRGKGNGNATTNNYKYLTSVTASAKGVDLVNDANERFPDSTQLGFRKAFIDLQPNPAGGYNVSVRIQVGGSPTKTTTVIDNYYYADAAPANLAYGISSSTGDLTNFHEIRNVAIDIYRRPFTSPIALNDNLSECLSKISTVNVVSNDASTNVNGTIVNSSIDLDPVLTGEQKSFIVSGKGVFTANSNGTITFTPSGPNVTGPVAVRYTITDSFGFVSSPATLTITDPVTTVPSNAGTDQLINISTALGATTLNGNSPASSSGQWVQASGPSNSIFANSTSASTNVTNLTLGTYVFNWNLTVTGQCLSTDAVNVIVNAIPVAVNDVVIGRVNTPSIINVINNDTDRDGNATIDRSTVIIKTIPANGTLAIDPVTGNVTYTPNTGYVGPDSFTYTIKDVRGAESNAALVNITVPVPPKIGLAKSLVSTVEQLDESFNVTFLFTVKNYGNVMLQNLSLKDDLVTTFNATPYTIVSLTSVGNTLTVNPSYNGNPNTEMLAINNQIQGGATEQVELVLNVKLNRGVFTFSNTAFVEGVSSIDGTVTRDQSTDGLTPDPTTPGDVTPNVPTPIKFIIDKLFIPEGFSPNGDGNHDLFVIPNGGLTPLNLEIYNRWGNVVYKSTDYVNNWDGRSNKGLYVGQDLPVGTYYYIVNYNAQKYVGYITLNR</sequence>